<dbReference type="InterPro" id="IPR002213">
    <property type="entry name" value="UDP_glucos_trans"/>
</dbReference>
<dbReference type="SUPFAM" id="SSF53756">
    <property type="entry name" value="UDP-Glycosyltransferase/glycogen phosphorylase"/>
    <property type="match status" value="1"/>
</dbReference>
<reference evidence="5 6" key="1">
    <citation type="journal article" date="2018" name="PLoS Genet.">
        <title>Population sequencing reveals clonal diversity and ancestral inbreeding in the grapevine cultivar Chardonnay.</title>
        <authorList>
            <person name="Roach M.J."/>
            <person name="Johnson D.L."/>
            <person name="Bohlmann J."/>
            <person name="van Vuuren H.J."/>
            <person name="Jones S.J."/>
            <person name="Pretorius I.S."/>
            <person name="Schmidt S.A."/>
            <person name="Borneman A.R."/>
        </authorList>
    </citation>
    <scope>NUCLEOTIDE SEQUENCE [LARGE SCALE GENOMIC DNA]</scope>
    <source>
        <strain evidence="6">cv. Chardonnay</strain>
        <tissue evidence="5">Leaf</tissue>
    </source>
</reference>
<evidence type="ECO:0000256" key="1">
    <source>
        <dbReference type="ARBA" id="ARBA00009995"/>
    </source>
</evidence>
<feature type="region of interest" description="Disordered" evidence="3">
    <location>
        <begin position="614"/>
        <end position="638"/>
    </location>
</feature>
<feature type="transmembrane region" description="Helical" evidence="4">
    <location>
        <begin position="120"/>
        <end position="143"/>
    </location>
</feature>
<dbReference type="PANTHER" id="PTHR48048">
    <property type="entry name" value="GLYCOSYLTRANSFERASE"/>
    <property type="match status" value="1"/>
</dbReference>
<comment type="similarity">
    <text evidence="1">Belongs to the UDP-glycosyltransferase family.</text>
</comment>
<evidence type="ECO:0000256" key="4">
    <source>
        <dbReference type="SAM" id="Phobius"/>
    </source>
</evidence>
<evidence type="ECO:0000313" key="6">
    <source>
        <dbReference type="Proteomes" id="UP000288805"/>
    </source>
</evidence>
<protein>
    <submittedName>
        <fullName evidence="5">UDP-glucose flavonoid 3-O-glucosyltransferase 6</fullName>
    </submittedName>
</protein>
<dbReference type="CDD" id="cd03784">
    <property type="entry name" value="GT1_Gtf-like"/>
    <property type="match status" value="1"/>
</dbReference>
<evidence type="ECO:0000256" key="2">
    <source>
        <dbReference type="ARBA" id="ARBA00022679"/>
    </source>
</evidence>
<dbReference type="Proteomes" id="UP000288805">
    <property type="component" value="Unassembled WGS sequence"/>
</dbReference>
<dbReference type="GO" id="GO:0035251">
    <property type="term" value="F:UDP-glucosyltransferase activity"/>
    <property type="evidence" value="ECO:0007669"/>
    <property type="project" value="InterPro"/>
</dbReference>
<keyword evidence="4" id="KW-0472">Membrane</keyword>
<gene>
    <name evidence="5" type="primary">GT6_28</name>
    <name evidence="5" type="ORF">CK203_050784</name>
</gene>
<proteinExistence type="inferred from homology"/>
<dbReference type="PANTHER" id="PTHR48048:SF45">
    <property type="entry name" value="GLYCOSYLTRANSFERASE"/>
    <property type="match status" value="1"/>
</dbReference>
<dbReference type="FunFam" id="3.40.50.2000:FF:000056">
    <property type="entry name" value="Glycosyltransferase"/>
    <property type="match status" value="1"/>
</dbReference>
<evidence type="ECO:0000313" key="5">
    <source>
        <dbReference type="EMBL" id="RVW82203.1"/>
    </source>
</evidence>
<dbReference type="EMBL" id="QGNW01000243">
    <property type="protein sequence ID" value="RVW82203.1"/>
    <property type="molecule type" value="Genomic_DNA"/>
</dbReference>
<comment type="caution">
    <text evidence="5">The sequence shown here is derived from an EMBL/GenBank/DDBJ whole genome shotgun (WGS) entry which is preliminary data.</text>
</comment>
<dbReference type="Pfam" id="PF00201">
    <property type="entry name" value="UDPGT"/>
    <property type="match status" value="1"/>
</dbReference>
<organism evidence="5 6">
    <name type="scientific">Vitis vinifera</name>
    <name type="common">Grape</name>
    <dbReference type="NCBI Taxonomy" id="29760"/>
    <lineage>
        <taxon>Eukaryota</taxon>
        <taxon>Viridiplantae</taxon>
        <taxon>Streptophyta</taxon>
        <taxon>Embryophyta</taxon>
        <taxon>Tracheophyta</taxon>
        <taxon>Spermatophyta</taxon>
        <taxon>Magnoliopsida</taxon>
        <taxon>eudicotyledons</taxon>
        <taxon>Gunneridae</taxon>
        <taxon>Pentapetalae</taxon>
        <taxon>rosids</taxon>
        <taxon>Vitales</taxon>
        <taxon>Vitaceae</taxon>
        <taxon>Viteae</taxon>
        <taxon>Vitis</taxon>
    </lineage>
</organism>
<keyword evidence="4" id="KW-1133">Transmembrane helix</keyword>
<dbReference type="InterPro" id="IPR050481">
    <property type="entry name" value="UDP-glycosyltransf_plant"/>
</dbReference>
<sequence>MEQTELVFIPFPIIGHLASALEIAKLITQRDPRFSITIIIMKFPFESIDGMDTDSDSIRFVTLPRLEVSSRTAPSGLFLSEFLNAHIPLVRDAVHELTRSNSVRLAGFVIDMFCTHMIDVANVFGVPSYLFFISSAAFLGFLLHLQFLHDYEGLDFNEFKDSGAELEVPSFANSVPVPAVYPVGPILNTQMGSGSGQQDASVIMSWLDDQPPSSVIFLCFGSMGSFGADQIKEIAYGLEHILPEGFLHRTARIGKVIGWAPQIAVLAHSAVGGFVSHCGWNSLLESVWYGVPVATWTIYAEQQINAFQMVKDLGLATEIKIDYNKDNDYVVSAHEIENGLRNLMNIDSETAQTRPLGVSLGTPFHLVDHYETISPPTVTVLPPMDGGLTWDDRDGIPAASLPAKFRMPDIERYSGIGCPKIHLGLYSTVMRAHGIDDAQLVTLFPMSLSEATQSADIDVSRRELEATRQRPDEFISFFVTRWRAKVASMIDRPKEQDQIDMVLRNLQPRFARGLVGIPFQDLRSLVQAAFSVEEVIARGLWRDTTPSPDSKGKKLIGPFSRSGEVGAISYQHRRPAHHSLYRPPSVRAHFLHPQYQCQSDYVQEPDIAQIIMQPRPSHSRATTHPPPRPYAQRPPRQFTPLGMTLTRAFEKLRDGGLIIPSASCPLPHPIPPHFCSHEHCLYHQIQGHDTERCSAFHHAIQDLIDSELVNLVGPNVTTNPLPTHSTHAVPPPPSL</sequence>
<keyword evidence="4" id="KW-0812">Transmembrane</keyword>
<keyword evidence="2 5" id="KW-0808">Transferase</keyword>
<dbReference type="Gene3D" id="3.40.50.2000">
    <property type="entry name" value="Glycogen Phosphorylase B"/>
    <property type="match status" value="2"/>
</dbReference>
<name>A0A438HCL9_VITVI</name>
<dbReference type="AlphaFoldDB" id="A0A438HCL9"/>
<accession>A0A438HCL9</accession>
<evidence type="ECO:0000256" key="3">
    <source>
        <dbReference type="SAM" id="MobiDB-lite"/>
    </source>
</evidence>